<accession>A0AAD6T5R8</accession>
<comment type="caution">
    <text evidence="2">The sequence shown here is derived from an EMBL/GenBank/DDBJ whole genome shotgun (WGS) entry which is preliminary data.</text>
</comment>
<sequence length="152" mass="17555">MRPLMARFYQRYTDWSLEVSAYLAAVLVASRKLIRKHLSKQFYDEYSDLYWDYPDELEGNLQNAKILFPDANFVLPRVTIKSKAPLSLSRIDDDSDNDEDDGDSGNDSHVNADADEAPPSKKPRLSTTKPLWRASPRAPLLNKQYIRLFILF</sequence>
<name>A0AAD6T5R8_9AGAR</name>
<gene>
    <name evidence="2" type="ORF">C8F04DRAFT_1179301</name>
</gene>
<evidence type="ECO:0000256" key="1">
    <source>
        <dbReference type="SAM" id="MobiDB-lite"/>
    </source>
</evidence>
<protein>
    <submittedName>
        <fullName evidence="2">Uncharacterized protein</fullName>
    </submittedName>
</protein>
<organism evidence="2 3">
    <name type="scientific">Mycena alexandri</name>
    <dbReference type="NCBI Taxonomy" id="1745969"/>
    <lineage>
        <taxon>Eukaryota</taxon>
        <taxon>Fungi</taxon>
        <taxon>Dikarya</taxon>
        <taxon>Basidiomycota</taxon>
        <taxon>Agaricomycotina</taxon>
        <taxon>Agaricomycetes</taxon>
        <taxon>Agaricomycetidae</taxon>
        <taxon>Agaricales</taxon>
        <taxon>Marasmiineae</taxon>
        <taxon>Mycenaceae</taxon>
        <taxon>Mycena</taxon>
    </lineage>
</organism>
<keyword evidence="3" id="KW-1185">Reference proteome</keyword>
<feature type="compositionally biased region" description="Acidic residues" evidence="1">
    <location>
        <begin position="93"/>
        <end position="104"/>
    </location>
</feature>
<feature type="region of interest" description="Disordered" evidence="1">
    <location>
        <begin position="88"/>
        <end position="130"/>
    </location>
</feature>
<dbReference type="EMBL" id="JARJCM010000029">
    <property type="protein sequence ID" value="KAJ7038965.1"/>
    <property type="molecule type" value="Genomic_DNA"/>
</dbReference>
<evidence type="ECO:0000313" key="3">
    <source>
        <dbReference type="Proteomes" id="UP001218188"/>
    </source>
</evidence>
<dbReference type="AlphaFoldDB" id="A0AAD6T5R8"/>
<proteinExistence type="predicted"/>
<dbReference type="Proteomes" id="UP001218188">
    <property type="component" value="Unassembled WGS sequence"/>
</dbReference>
<evidence type="ECO:0000313" key="2">
    <source>
        <dbReference type="EMBL" id="KAJ7038965.1"/>
    </source>
</evidence>
<reference evidence="2" key="1">
    <citation type="submission" date="2023-03" db="EMBL/GenBank/DDBJ databases">
        <title>Massive genome expansion in bonnet fungi (Mycena s.s.) driven by repeated elements and novel gene families across ecological guilds.</title>
        <authorList>
            <consortium name="Lawrence Berkeley National Laboratory"/>
            <person name="Harder C.B."/>
            <person name="Miyauchi S."/>
            <person name="Viragh M."/>
            <person name="Kuo A."/>
            <person name="Thoen E."/>
            <person name="Andreopoulos B."/>
            <person name="Lu D."/>
            <person name="Skrede I."/>
            <person name="Drula E."/>
            <person name="Henrissat B."/>
            <person name="Morin E."/>
            <person name="Kohler A."/>
            <person name="Barry K."/>
            <person name="LaButti K."/>
            <person name="Morin E."/>
            <person name="Salamov A."/>
            <person name="Lipzen A."/>
            <person name="Mereny Z."/>
            <person name="Hegedus B."/>
            <person name="Baldrian P."/>
            <person name="Stursova M."/>
            <person name="Weitz H."/>
            <person name="Taylor A."/>
            <person name="Grigoriev I.V."/>
            <person name="Nagy L.G."/>
            <person name="Martin F."/>
            <person name="Kauserud H."/>
        </authorList>
    </citation>
    <scope>NUCLEOTIDE SEQUENCE</scope>
    <source>
        <strain evidence="2">CBHHK200</strain>
    </source>
</reference>